<accession>A0A132EB05</accession>
<dbReference type="AlphaFoldDB" id="A0A132EB05"/>
<proteinExistence type="predicted"/>
<feature type="region of interest" description="Disordered" evidence="1">
    <location>
        <begin position="1"/>
        <end position="82"/>
    </location>
</feature>
<name>A0A132EB05_9BURK</name>
<dbReference type="Proteomes" id="UP000062912">
    <property type="component" value="Unassembled WGS sequence"/>
</dbReference>
<dbReference type="EMBL" id="VJSY01000016">
    <property type="protein sequence ID" value="MDR8754123.1"/>
    <property type="molecule type" value="Genomic_DNA"/>
</dbReference>
<dbReference type="Proteomes" id="UP001248067">
    <property type="component" value="Unassembled WGS sequence"/>
</dbReference>
<feature type="compositionally biased region" description="Basic and acidic residues" evidence="1">
    <location>
        <begin position="39"/>
        <end position="63"/>
    </location>
</feature>
<sequence length="82" mass="9012">MKQDLAQSLHRPDPPMPDTDPGRAPPDHDDDVPPGVPEPYRDPEGDPPEHPPPEREPPDEPPAREPPVYVPPAGTARPEVPR</sequence>
<organism evidence="2 4">
    <name type="scientific">Burkholderia pseudomultivorans</name>
    <dbReference type="NCBI Taxonomy" id="1207504"/>
    <lineage>
        <taxon>Bacteria</taxon>
        <taxon>Pseudomonadati</taxon>
        <taxon>Pseudomonadota</taxon>
        <taxon>Betaproteobacteria</taxon>
        <taxon>Burkholderiales</taxon>
        <taxon>Burkholderiaceae</taxon>
        <taxon>Burkholderia</taxon>
        <taxon>Burkholderia cepacia complex</taxon>
    </lineage>
</organism>
<keyword evidence="5" id="KW-1185">Reference proteome</keyword>
<evidence type="ECO:0000256" key="1">
    <source>
        <dbReference type="SAM" id="MobiDB-lite"/>
    </source>
</evidence>
<evidence type="ECO:0000313" key="5">
    <source>
        <dbReference type="Proteomes" id="UP001248067"/>
    </source>
</evidence>
<evidence type="ECO:0000313" key="2">
    <source>
        <dbReference type="EMBL" id="KWF22765.1"/>
    </source>
</evidence>
<reference evidence="3 5" key="2">
    <citation type="submission" date="2019-06" db="EMBL/GenBank/DDBJ databases">
        <title>Evolution of Burkholderia multivorans in the lungs of Cystic Fibrosis patients.</title>
        <authorList>
            <person name="Moreira L.M."/>
        </authorList>
    </citation>
    <scope>NUCLEOTIDE SEQUENCE [LARGE SCALE GENOMIC DNA]</scope>
    <source>
        <strain evidence="3 5">VC13239</strain>
    </source>
</reference>
<comment type="caution">
    <text evidence="2">The sequence shown here is derived from an EMBL/GenBank/DDBJ whole genome shotgun (WGS) entry which is preliminary data.</text>
</comment>
<evidence type="ECO:0000313" key="3">
    <source>
        <dbReference type="EMBL" id="MDR8754123.1"/>
    </source>
</evidence>
<protein>
    <submittedName>
        <fullName evidence="2">Uncharacterized protein</fullName>
    </submittedName>
</protein>
<gene>
    <name evidence="3" type="ORF">FEQ00_02546</name>
    <name evidence="2" type="ORF">WT56_01065</name>
</gene>
<evidence type="ECO:0000313" key="4">
    <source>
        <dbReference type="Proteomes" id="UP000062912"/>
    </source>
</evidence>
<dbReference type="RefSeq" id="WP_060245482.1">
    <property type="nucleotide sequence ID" value="NZ_CADFDQ010000007.1"/>
</dbReference>
<reference evidence="2 4" key="1">
    <citation type="submission" date="2015-11" db="EMBL/GenBank/DDBJ databases">
        <title>Expanding the genomic diversity of Burkholderia species for the development of highly accurate diagnostics.</title>
        <authorList>
            <person name="Sahl J."/>
            <person name="Keim P."/>
            <person name="Wagner D."/>
        </authorList>
    </citation>
    <scope>NUCLEOTIDE SEQUENCE [LARGE SCALE GENOMIC DNA]</scope>
    <source>
        <strain evidence="2 4">MSMB368WGS</strain>
    </source>
</reference>
<dbReference type="EMBL" id="LPJR01000067">
    <property type="protein sequence ID" value="KWF22765.1"/>
    <property type="molecule type" value="Genomic_DNA"/>
</dbReference>